<dbReference type="GO" id="GO:0008422">
    <property type="term" value="F:beta-glucosidase activity"/>
    <property type="evidence" value="ECO:0007669"/>
    <property type="project" value="TreeGrafter"/>
</dbReference>
<evidence type="ECO:0000256" key="4">
    <source>
        <dbReference type="RuleBase" id="RU003690"/>
    </source>
</evidence>
<comment type="similarity">
    <text evidence="1 4">Belongs to the glycosyl hydrolase 1 family.</text>
</comment>
<dbReference type="EMBL" id="LRBV02000001">
    <property type="status" value="NOT_ANNOTATED_CDS"/>
    <property type="molecule type" value="Genomic_DNA"/>
</dbReference>
<dbReference type="GO" id="GO:0005975">
    <property type="term" value="P:carbohydrate metabolic process"/>
    <property type="evidence" value="ECO:0007669"/>
    <property type="project" value="InterPro"/>
</dbReference>
<evidence type="ECO:0000313" key="5">
    <source>
        <dbReference type="EnsemblPlants" id="QL01p006599:mrna"/>
    </source>
</evidence>
<protein>
    <recommendedName>
        <fullName evidence="7">Beta-glucosidase</fullName>
    </recommendedName>
</protein>
<reference evidence="5" key="2">
    <citation type="submission" date="2021-01" db="UniProtKB">
        <authorList>
            <consortium name="EnsemblPlants"/>
        </authorList>
    </citation>
    <scope>IDENTIFICATION</scope>
</reference>
<evidence type="ECO:0000256" key="1">
    <source>
        <dbReference type="ARBA" id="ARBA00010838"/>
    </source>
</evidence>
<organism evidence="5 6">
    <name type="scientific">Quercus lobata</name>
    <name type="common">Valley oak</name>
    <dbReference type="NCBI Taxonomy" id="97700"/>
    <lineage>
        <taxon>Eukaryota</taxon>
        <taxon>Viridiplantae</taxon>
        <taxon>Streptophyta</taxon>
        <taxon>Embryophyta</taxon>
        <taxon>Tracheophyta</taxon>
        <taxon>Spermatophyta</taxon>
        <taxon>Magnoliopsida</taxon>
        <taxon>eudicotyledons</taxon>
        <taxon>Gunneridae</taxon>
        <taxon>Pentapetalae</taxon>
        <taxon>rosids</taxon>
        <taxon>fabids</taxon>
        <taxon>Fagales</taxon>
        <taxon>Fagaceae</taxon>
        <taxon>Quercus</taxon>
    </lineage>
</organism>
<dbReference type="PRINTS" id="PR00131">
    <property type="entry name" value="GLHYDRLASE1"/>
</dbReference>
<accession>A0A7N2KL39</accession>
<evidence type="ECO:0000256" key="3">
    <source>
        <dbReference type="ARBA" id="ARBA00023295"/>
    </source>
</evidence>
<keyword evidence="3" id="KW-0326">Glycosidase</keyword>
<dbReference type="InParanoid" id="A0A7N2KL39"/>
<dbReference type="OMA" id="RIDYHYL"/>
<dbReference type="PANTHER" id="PTHR10353">
    <property type="entry name" value="GLYCOSYL HYDROLASE"/>
    <property type="match status" value="1"/>
</dbReference>
<evidence type="ECO:0008006" key="7">
    <source>
        <dbReference type="Google" id="ProtNLM"/>
    </source>
</evidence>
<dbReference type="Proteomes" id="UP000594261">
    <property type="component" value="Chromosome 1"/>
</dbReference>
<evidence type="ECO:0000256" key="2">
    <source>
        <dbReference type="ARBA" id="ARBA00022801"/>
    </source>
</evidence>
<dbReference type="SUPFAM" id="SSF51445">
    <property type="entry name" value="(Trans)glycosidases"/>
    <property type="match status" value="1"/>
</dbReference>
<dbReference type="EnsemblPlants" id="QL01p006599:mrna">
    <property type="protein sequence ID" value="QL01p006599:mrna"/>
    <property type="gene ID" value="QL01p006599"/>
</dbReference>
<sequence length="152" mass="18231">MMWHHFIRGCKERVLYGILNEFKIFQAASDWLHLYPGGFRKILLYAKKKYHDPLIFITENGTDELNNATLPLKEALADNYRIDYHYLHFQYLLKAIKDGVNVKGYFAWSLLDNFEWSSGFTVRFGINYVDYKNGLKRYPKFSAHWFKKFLKE</sequence>
<dbReference type="InterPro" id="IPR001360">
    <property type="entry name" value="Glyco_hydro_1"/>
</dbReference>
<evidence type="ECO:0000313" key="6">
    <source>
        <dbReference type="Proteomes" id="UP000594261"/>
    </source>
</evidence>
<reference evidence="5 6" key="1">
    <citation type="journal article" date="2016" name="G3 (Bethesda)">
        <title>First Draft Assembly and Annotation of the Genome of a California Endemic Oak Quercus lobata Nee (Fagaceae).</title>
        <authorList>
            <person name="Sork V.L."/>
            <person name="Fitz-Gibbon S.T."/>
            <person name="Puiu D."/>
            <person name="Crepeau M."/>
            <person name="Gugger P.F."/>
            <person name="Sherman R."/>
            <person name="Stevens K."/>
            <person name="Langley C.H."/>
            <person name="Pellegrini M."/>
            <person name="Salzberg S.L."/>
        </authorList>
    </citation>
    <scope>NUCLEOTIDE SEQUENCE [LARGE SCALE GENOMIC DNA]</scope>
    <source>
        <strain evidence="5 6">cv. SW786</strain>
    </source>
</reference>
<keyword evidence="6" id="KW-1185">Reference proteome</keyword>
<proteinExistence type="inferred from homology"/>
<dbReference type="Gramene" id="QL01p006599:mrna">
    <property type="protein sequence ID" value="QL01p006599:mrna"/>
    <property type="gene ID" value="QL01p006599"/>
</dbReference>
<dbReference type="Gene3D" id="3.20.20.80">
    <property type="entry name" value="Glycosidases"/>
    <property type="match status" value="1"/>
</dbReference>
<name>A0A7N2KL39_QUELO</name>
<keyword evidence="2" id="KW-0378">Hydrolase</keyword>
<dbReference type="AlphaFoldDB" id="A0A7N2KL39"/>
<dbReference type="InterPro" id="IPR017853">
    <property type="entry name" value="GH"/>
</dbReference>
<dbReference type="Pfam" id="PF00232">
    <property type="entry name" value="Glyco_hydro_1"/>
    <property type="match status" value="1"/>
</dbReference>
<dbReference type="PANTHER" id="PTHR10353:SF137">
    <property type="entry name" value="MYROSINASE 3-RELATED"/>
    <property type="match status" value="1"/>
</dbReference>